<evidence type="ECO:0000313" key="4">
    <source>
        <dbReference type="Proteomes" id="UP001500880"/>
    </source>
</evidence>
<dbReference type="RefSeq" id="WP_343836396.1">
    <property type="nucleotide sequence ID" value="NZ_BAAADO010000001.1"/>
</dbReference>
<feature type="transmembrane region" description="Helical" evidence="1">
    <location>
        <begin position="12"/>
        <end position="30"/>
    </location>
</feature>
<evidence type="ECO:0000313" key="3">
    <source>
        <dbReference type="EMBL" id="GAA0480486.1"/>
    </source>
</evidence>
<keyword evidence="4" id="KW-1185">Reference proteome</keyword>
<gene>
    <name evidence="3" type="ORF">GCM10008986_01280</name>
</gene>
<keyword evidence="1" id="KW-0472">Membrane</keyword>
<evidence type="ECO:0000259" key="2">
    <source>
        <dbReference type="Pfam" id="PF07811"/>
    </source>
</evidence>
<keyword evidence="1" id="KW-0812">Transmembrane</keyword>
<protein>
    <recommendedName>
        <fullName evidence="2">TadE-like domain-containing protein</fullName>
    </recommendedName>
</protein>
<organism evidence="3 4">
    <name type="scientific">Salinibacillus aidingensis</name>
    <dbReference type="NCBI Taxonomy" id="237684"/>
    <lineage>
        <taxon>Bacteria</taxon>
        <taxon>Bacillati</taxon>
        <taxon>Bacillota</taxon>
        <taxon>Bacilli</taxon>
        <taxon>Bacillales</taxon>
        <taxon>Bacillaceae</taxon>
        <taxon>Salinibacillus</taxon>
    </lineage>
</organism>
<comment type="caution">
    <text evidence="3">The sequence shown here is derived from an EMBL/GenBank/DDBJ whole genome shotgun (WGS) entry which is preliminary data.</text>
</comment>
<reference evidence="3 4" key="1">
    <citation type="journal article" date="2019" name="Int. J. Syst. Evol. Microbiol.">
        <title>The Global Catalogue of Microorganisms (GCM) 10K type strain sequencing project: providing services to taxonomists for standard genome sequencing and annotation.</title>
        <authorList>
            <consortium name="The Broad Institute Genomics Platform"/>
            <consortium name="The Broad Institute Genome Sequencing Center for Infectious Disease"/>
            <person name="Wu L."/>
            <person name="Ma J."/>
        </authorList>
    </citation>
    <scope>NUCLEOTIDE SEQUENCE [LARGE SCALE GENOMIC DNA]</scope>
    <source>
        <strain evidence="3 4">JCM 12389</strain>
    </source>
</reference>
<dbReference type="Pfam" id="PF07811">
    <property type="entry name" value="TadE"/>
    <property type="match status" value="1"/>
</dbReference>
<feature type="domain" description="TadE-like" evidence="2">
    <location>
        <begin position="9"/>
        <end position="51"/>
    </location>
</feature>
<dbReference type="EMBL" id="BAAADO010000001">
    <property type="protein sequence ID" value="GAA0480486.1"/>
    <property type="molecule type" value="Genomic_DNA"/>
</dbReference>
<proteinExistence type="predicted"/>
<dbReference type="InterPro" id="IPR012495">
    <property type="entry name" value="TadE-like_dom"/>
</dbReference>
<sequence length="128" mass="14214">MGLRKSQRGQAVVEIALALPILLLLIFGMIDFGRIIHTYMTVEHVSRESARAASVGDDNLKIEETAFQAAPALKHEHLSVTISPESNRTRGSYVSVATSYPVEIFTPFIKQLLPNPFLVTSETVMRME</sequence>
<accession>A0ABN1ANV5</accession>
<evidence type="ECO:0000256" key="1">
    <source>
        <dbReference type="SAM" id="Phobius"/>
    </source>
</evidence>
<dbReference type="Proteomes" id="UP001500880">
    <property type="component" value="Unassembled WGS sequence"/>
</dbReference>
<keyword evidence="1" id="KW-1133">Transmembrane helix</keyword>
<name>A0ABN1ANV5_9BACI</name>